<evidence type="ECO:0000313" key="1">
    <source>
        <dbReference type="EMBL" id="KAG2450527.1"/>
    </source>
</evidence>
<comment type="caution">
    <text evidence="1">The sequence shown here is derived from an EMBL/GenBank/DDBJ whole genome shotgun (WGS) entry which is preliminary data.</text>
</comment>
<organism evidence="1 2">
    <name type="scientific">Chlamydomonas schloesseri</name>
    <dbReference type="NCBI Taxonomy" id="2026947"/>
    <lineage>
        <taxon>Eukaryota</taxon>
        <taxon>Viridiplantae</taxon>
        <taxon>Chlorophyta</taxon>
        <taxon>core chlorophytes</taxon>
        <taxon>Chlorophyceae</taxon>
        <taxon>CS clade</taxon>
        <taxon>Chlamydomonadales</taxon>
        <taxon>Chlamydomonadaceae</taxon>
        <taxon>Chlamydomonas</taxon>
    </lineage>
</organism>
<sequence length="155" mass="16704">MCHYGPTSQLDTMGNVTGKAKVIVPLANACPETAVNVNWLMTIFMYNMTGKPATKEILTEIGDNVNRAVEPVRPCLLAHPVIEMDMGWASALGETDWTTPGGVYQAIGGGSEMLTINRMRAYWSYLIGPPRDAYLTLAVAGIAGAIRMQINSTAI</sequence>
<accession>A0A835WNC4</accession>
<proteinExistence type="predicted"/>
<dbReference type="OrthoDB" id="10461381at2759"/>
<name>A0A835WNC4_9CHLO</name>
<gene>
    <name evidence="1" type="ORF">HYH02_005028</name>
</gene>
<dbReference type="AlphaFoldDB" id="A0A835WNC4"/>
<keyword evidence="2" id="KW-1185">Reference proteome</keyword>
<reference evidence="1" key="1">
    <citation type="journal article" date="2020" name="bioRxiv">
        <title>Comparative genomics of Chlamydomonas.</title>
        <authorList>
            <person name="Craig R.J."/>
            <person name="Hasan A.R."/>
            <person name="Ness R.W."/>
            <person name="Keightley P.D."/>
        </authorList>
    </citation>
    <scope>NUCLEOTIDE SEQUENCE</scope>
    <source>
        <strain evidence="1">CCAP 11/173</strain>
    </source>
</reference>
<dbReference type="EMBL" id="JAEHOD010000011">
    <property type="protein sequence ID" value="KAG2450527.1"/>
    <property type="molecule type" value="Genomic_DNA"/>
</dbReference>
<protein>
    <submittedName>
        <fullName evidence="1">Uncharacterized protein</fullName>
    </submittedName>
</protein>
<dbReference type="Proteomes" id="UP000613740">
    <property type="component" value="Unassembled WGS sequence"/>
</dbReference>
<evidence type="ECO:0000313" key="2">
    <source>
        <dbReference type="Proteomes" id="UP000613740"/>
    </source>
</evidence>